<dbReference type="Pfam" id="PF03659">
    <property type="entry name" value="Glyco_hydro_71"/>
    <property type="match status" value="1"/>
</dbReference>
<dbReference type="InterPro" id="IPR005197">
    <property type="entry name" value="Glyco_hydro_71"/>
</dbReference>
<dbReference type="InterPro" id="IPR055372">
    <property type="entry name" value="CBM96"/>
</dbReference>
<dbReference type="GO" id="GO:0051118">
    <property type="term" value="F:glucan endo-1,3-alpha-glucosidase activity"/>
    <property type="evidence" value="ECO:0007669"/>
    <property type="project" value="InterPro"/>
</dbReference>
<evidence type="ECO:0000256" key="2">
    <source>
        <dbReference type="ARBA" id="ARBA00022525"/>
    </source>
</evidence>
<proteinExistence type="predicted"/>
<keyword evidence="7" id="KW-1185">Reference proteome</keyword>
<evidence type="ECO:0000256" key="4">
    <source>
        <dbReference type="SAM" id="SignalP"/>
    </source>
</evidence>
<comment type="caution">
    <text evidence="6">The sequence shown here is derived from an EMBL/GenBank/DDBJ whole genome shotgun (WGS) entry which is preliminary data.</text>
</comment>
<comment type="subcellular location">
    <subcellularLocation>
        <location evidence="1">Secreted</location>
    </subcellularLocation>
</comment>
<dbReference type="AlphaFoldDB" id="A0A5S4GMW5"/>
<evidence type="ECO:0000313" key="7">
    <source>
        <dbReference type="Proteomes" id="UP000306628"/>
    </source>
</evidence>
<evidence type="ECO:0000256" key="1">
    <source>
        <dbReference type="ARBA" id="ARBA00004613"/>
    </source>
</evidence>
<gene>
    <name evidence="6" type="ORF">ETD85_17170</name>
</gene>
<feature type="signal peptide" evidence="4">
    <location>
        <begin position="1"/>
        <end position="28"/>
    </location>
</feature>
<feature type="domain" description="Carbohydrate-binding module family 96" evidence="5">
    <location>
        <begin position="37"/>
        <end position="195"/>
    </location>
</feature>
<sequence>MINPYRRLLTAVATLATLGTVAVAPAQASAAAAPVSVTFAAAEDVFISQAEPAKSFATATWVSVCGSTCGSAAAGQRIGLTRFKVTGIPEDAEDVKVTLDVVSARTTDTTISAREVTGTWSEAATTWNTKPTIGETAVGSHTGFTTGATAKLDVSSAVKGDGTYAFALTGTSATTTVLMSSRETGNRGPKLTVTYTEGTGEEQTDGPLPFTLAGTAALRAAGKKVFAHYFTPYPVSLDNQAPANDYYARNYLKPEGESGKHAAYGGLLRDRPLGRDPITGDYALADFKTEVKQAIAAGLDGFTVDILSVTSAHWTRVQNLIKAAEAVDPGFKIVLMPDTNGLASVDSATFATAMAKLAASKSVYRLADNRLVVAPFKAEGRTAAWWSDWMKTMETTHGIKVALVPCFLDFNKYRDAFASISYGFSNWGNRNPAGNASLGTNIDRAHSMDKIWMQPVSVQDERPNQGIFDEAGNTENLRASWKGAIDGKADWVQLTTWNDYSENTQFAPSRNAGWTYLDINAYYLTCYKLGCPKITNDTAYLTHRIQPVAATPTYAQTKLMKLRGGSTAARDTVEVLSMLTAAGKVSVTIGGTTQTYDAPAGVSAKTFPLKAGTASATVTRGSATMAKVVSPYAITTTPYVQDLHYRAASSER</sequence>
<keyword evidence="2" id="KW-0964">Secreted</keyword>
<dbReference type="GO" id="GO:0005576">
    <property type="term" value="C:extracellular region"/>
    <property type="evidence" value="ECO:0007669"/>
    <property type="project" value="UniProtKB-SubCell"/>
</dbReference>
<evidence type="ECO:0000259" key="5">
    <source>
        <dbReference type="Pfam" id="PF24517"/>
    </source>
</evidence>
<organism evidence="6 7">
    <name type="scientific">Nonomuraea zeae</name>
    <dbReference type="NCBI Taxonomy" id="1642303"/>
    <lineage>
        <taxon>Bacteria</taxon>
        <taxon>Bacillati</taxon>
        <taxon>Actinomycetota</taxon>
        <taxon>Actinomycetes</taxon>
        <taxon>Streptosporangiales</taxon>
        <taxon>Streptosporangiaceae</taxon>
        <taxon>Nonomuraea</taxon>
    </lineage>
</organism>
<dbReference type="OrthoDB" id="976137at2"/>
<dbReference type="Pfam" id="PF24517">
    <property type="entry name" value="CBM96"/>
    <property type="match status" value="1"/>
</dbReference>
<feature type="chain" id="PRO_5038556067" evidence="4">
    <location>
        <begin position="29"/>
        <end position="652"/>
    </location>
</feature>
<evidence type="ECO:0000313" key="6">
    <source>
        <dbReference type="EMBL" id="TMR34298.1"/>
    </source>
</evidence>
<dbReference type="EMBL" id="VCKX01000046">
    <property type="protein sequence ID" value="TMR34298.1"/>
    <property type="molecule type" value="Genomic_DNA"/>
</dbReference>
<protein>
    <submittedName>
        <fullName evidence="6">DNRLRE domain-containing protein</fullName>
    </submittedName>
</protein>
<dbReference type="RefSeq" id="WP_138690721.1">
    <property type="nucleotide sequence ID" value="NZ_JBHSAZ010000025.1"/>
</dbReference>
<evidence type="ECO:0000256" key="3">
    <source>
        <dbReference type="ARBA" id="ARBA00022729"/>
    </source>
</evidence>
<name>A0A5S4GMW5_9ACTN</name>
<keyword evidence="3 4" id="KW-0732">Signal</keyword>
<dbReference type="Proteomes" id="UP000306628">
    <property type="component" value="Unassembled WGS sequence"/>
</dbReference>
<accession>A0A5S4GMW5</accession>
<dbReference type="Gene3D" id="3.20.20.80">
    <property type="entry name" value="Glycosidases"/>
    <property type="match status" value="1"/>
</dbReference>
<dbReference type="CDD" id="cd11577">
    <property type="entry name" value="GH71"/>
    <property type="match status" value="1"/>
</dbReference>
<reference evidence="6 7" key="1">
    <citation type="submission" date="2019-05" db="EMBL/GenBank/DDBJ databases">
        <title>Draft genome sequence of Nonomuraea zeae DSM 100528.</title>
        <authorList>
            <person name="Saricaoglu S."/>
            <person name="Isik K."/>
        </authorList>
    </citation>
    <scope>NUCLEOTIDE SEQUENCE [LARGE SCALE GENOMIC DNA]</scope>
    <source>
        <strain evidence="6 7">DSM 100528</strain>
    </source>
</reference>
<dbReference type="NCBIfam" id="NF033679">
    <property type="entry name" value="DNRLRE_dom"/>
    <property type="match status" value="1"/>
</dbReference>